<comment type="caution">
    <text evidence="1">The sequence shown here is derived from an EMBL/GenBank/DDBJ whole genome shotgun (WGS) entry which is preliminary data.</text>
</comment>
<protein>
    <submittedName>
        <fullName evidence="1">Uncharacterized protein</fullName>
    </submittedName>
</protein>
<dbReference type="Proteomes" id="UP001239111">
    <property type="component" value="Chromosome 3"/>
</dbReference>
<evidence type="ECO:0000313" key="1">
    <source>
        <dbReference type="EMBL" id="KAJ8672566.1"/>
    </source>
</evidence>
<sequence length="453" mass="54127">MSREKNSKKRWVNDLKDKQFFPRESLLTDLRKVNNLRTAHNMFVAGFVTLLFTSAVRDYMETKSINLGLRTLKNGFQNFPFAFKIWMVMQSSSIIFFVVYRSWAARRYELLSKTSSVWALDAIFLVAYIMYQGALAVVPAKFILDEYIAPLSTVLLTIEQLRIMMKTHAFVRSTAARMLTNDTGDEKGGKVYYPKFAKFAYFMFAPVLVYKDEYPRNTKIRWSFVAWYFLEIVMCVMYTAFLFERFVFMRFEELRDQMFQPKALILGICDTLLPSILIFLVTFHLLFHSWHNFFAELLRFADRLFYKDWWNSSNFDALFGAWNMIVHDWFYVYVYKDVYGKLHNKQFARFIVFLFSAVMHEYVYSMSFRYLYPIMFISFIFIGLQMTLSPGKRADSDLSMWFVYIVSVDLISSLYAMEFYARLYCSTKSYHKYHTFMPRSWICFLESNDTLWM</sequence>
<proteinExistence type="predicted"/>
<dbReference type="EMBL" id="CM056743">
    <property type="protein sequence ID" value="KAJ8672566.1"/>
    <property type="molecule type" value="Genomic_DNA"/>
</dbReference>
<keyword evidence="2" id="KW-1185">Reference proteome</keyword>
<reference evidence="1" key="1">
    <citation type="submission" date="2023-04" db="EMBL/GenBank/DDBJ databases">
        <title>A chromosome-level genome assembly of the parasitoid wasp Eretmocerus hayati.</title>
        <authorList>
            <person name="Zhong Y."/>
            <person name="Liu S."/>
            <person name="Liu Y."/>
        </authorList>
    </citation>
    <scope>NUCLEOTIDE SEQUENCE</scope>
    <source>
        <strain evidence="1">ZJU_SS_LIU_2023</strain>
    </source>
</reference>
<organism evidence="1 2">
    <name type="scientific">Eretmocerus hayati</name>
    <dbReference type="NCBI Taxonomy" id="131215"/>
    <lineage>
        <taxon>Eukaryota</taxon>
        <taxon>Metazoa</taxon>
        <taxon>Ecdysozoa</taxon>
        <taxon>Arthropoda</taxon>
        <taxon>Hexapoda</taxon>
        <taxon>Insecta</taxon>
        <taxon>Pterygota</taxon>
        <taxon>Neoptera</taxon>
        <taxon>Endopterygota</taxon>
        <taxon>Hymenoptera</taxon>
        <taxon>Apocrita</taxon>
        <taxon>Proctotrupomorpha</taxon>
        <taxon>Chalcidoidea</taxon>
        <taxon>Aphelinidae</taxon>
        <taxon>Aphelininae</taxon>
        <taxon>Eretmocerus</taxon>
    </lineage>
</organism>
<evidence type="ECO:0000313" key="2">
    <source>
        <dbReference type="Proteomes" id="UP001239111"/>
    </source>
</evidence>
<accession>A0ACC2NPM9</accession>
<name>A0ACC2NPM9_9HYME</name>
<gene>
    <name evidence="1" type="ORF">QAD02_003825</name>
</gene>